<proteinExistence type="predicted"/>
<evidence type="ECO:0000313" key="3">
    <source>
        <dbReference type="Proteomes" id="UP000828390"/>
    </source>
</evidence>
<accession>A0A9D4I0Y3</accession>
<reference evidence="2" key="2">
    <citation type="submission" date="2020-11" db="EMBL/GenBank/DDBJ databases">
        <authorList>
            <person name="McCartney M.A."/>
            <person name="Auch B."/>
            <person name="Kono T."/>
            <person name="Mallez S."/>
            <person name="Becker A."/>
            <person name="Gohl D.M."/>
            <person name="Silverstein K.A.T."/>
            <person name="Koren S."/>
            <person name="Bechman K.B."/>
            <person name="Herman A."/>
            <person name="Abrahante J.E."/>
            <person name="Garbe J."/>
        </authorList>
    </citation>
    <scope>NUCLEOTIDE SEQUENCE</scope>
    <source>
        <strain evidence="2">Duluth1</strain>
        <tissue evidence="2">Whole animal</tissue>
    </source>
</reference>
<protein>
    <submittedName>
        <fullName evidence="2">Uncharacterized protein</fullName>
    </submittedName>
</protein>
<organism evidence="2 3">
    <name type="scientific">Dreissena polymorpha</name>
    <name type="common">Zebra mussel</name>
    <name type="synonym">Mytilus polymorpha</name>
    <dbReference type="NCBI Taxonomy" id="45954"/>
    <lineage>
        <taxon>Eukaryota</taxon>
        <taxon>Metazoa</taxon>
        <taxon>Spiralia</taxon>
        <taxon>Lophotrochozoa</taxon>
        <taxon>Mollusca</taxon>
        <taxon>Bivalvia</taxon>
        <taxon>Autobranchia</taxon>
        <taxon>Heteroconchia</taxon>
        <taxon>Euheterodonta</taxon>
        <taxon>Imparidentia</taxon>
        <taxon>Neoheterodontei</taxon>
        <taxon>Myida</taxon>
        <taxon>Dreissenoidea</taxon>
        <taxon>Dreissenidae</taxon>
        <taxon>Dreissena</taxon>
    </lineage>
</organism>
<comment type="caution">
    <text evidence="2">The sequence shown here is derived from an EMBL/GenBank/DDBJ whole genome shotgun (WGS) entry which is preliminary data.</text>
</comment>
<dbReference type="AlphaFoldDB" id="A0A9D4I0Y3"/>
<name>A0A9D4I0Y3_DREPO</name>
<dbReference type="EMBL" id="JAIWYP010000011">
    <property type="protein sequence ID" value="KAH3740154.1"/>
    <property type="molecule type" value="Genomic_DNA"/>
</dbReference>
<keyword evidence="3" id="KW-1185">Reference proteome</keyword>
<feature type="region of interest" description="Disordered" evidence="1">
    <location>
        <begin position="1"/>
        <end position="29"/>
    </location>
</feature>
<dbReference type="Proteomes" id="UP000828390">
    <property type="component" value="Unassembled WGS sequence"/>
</dbReference>
<evidence type="ECO:0000313" key="2">
    <source>
        <dbReference type="EMBL" id="KAH3740154.1"/>
    </source>
</evidence>
<sequence>MINKAFVNVSSTYKSRKRTTTNPSCRRPPTCTARPWVPLPVRWVRSPQPTTTSLTRIRPRNMSLSEVDPFTHPGPEV</sequence>
<evidence type="ECO:0000256" key="1">
    <source>
        <dbReference type="SAM" id="MobiDB-lite"/>
    </source>
</evidence>
<reference evidence="2" key="1">
    <citation type="journal article" date="2019" name="bioRxiv">
        <title>The Genome of the Zebra Mussel, Dreissena polymorpha: A Resource for Invasive Species Research.</title>
        <authorList>
            <person name="McCartney M.A."/>
            <person name="Auch B."/>
            <person name="Kono T."/>
            <person name="Mallez S."/>
            <person name="Zhang Y."/>
            <person name="Obille A."/>
            <person name="Becker A."/>
            <person name="Abrahante J.E."/>
            <person name="Garbe J."/>
            <person name="Badalamenti J.P."/>
            <person name="Herman A."/>
            <person name="Mangelson H."/>
            <person name="Liachko I."/>
            <person name="Sullivan S."/>
            <person name="Sone E.D."/>
            <person name="Koren S."/>
            <person name="Silverstein K.A.T."/>
            <person name="Beckman K.B."/>
            <person name="Gohl D.M."/>
        </authorList>
    </citation>
    <scope>NUCLEOTIDE SEQUENCE</scope>
    <source>
        <strain evidence="2">Duluth1</strain>
        <tissue evidence="2">Whole animal</tissue>
    </source>
</reference>
<feature type="region of interest" description="Disordered" evidence="1">
    <location>
        <begin position="47"/>
        <end position="77"/>
    </location>
</feature>
<gene>
    <name evidence="2" type="ORF">DPMN_046849</name>
</gene>